<feature type="domain" description="DNA methylase N-4/N-6" evidence="7">
    <location>
        <begin position="502"/>
        <end position="827"/>
    </location>
</feature>
<comment type="caution">
    <text evidence="8">The sequence shown here is derived from an EMBL/GenBank/DDBJ whole genome shotgun (WGS) entry which is preliminary data.</text>
</comment>
<organism evidence="8 9">
    <name type="scientific">Pacificimonas flava</name>
    <dbReference type="NCBI Taxonomy" id="1234595"/>
    <lineage>
        <taxon>Bacteria</taxon>
        <taxon>Pseudomonadati</taxon>
        <taxon>Pseudomonadota</taxon>
        <taxon>Alphaproteobacteria</taxon>
        <taxon>Sphingomonadales</taxon>
        <taxon>Sphingosinicellaceae</taxon>
        <taxon>Pacificimonas</taxon>
    </lineage>
</organism>
<comment type="catalytic activity">
    <reaction evidence="6">
        <text>a 2'-deoxyadenosine in DNA + S-adenosyl-L-methionine = an N(6)-methyl-2'-deoxyadenosine in DNA + S-adenosyl-L-homocysteine + H(+)</text>
        <dbReference type="Rhea" id="RHEA:15197"/>
        <dbReference type="Rhea" id="RHEA-COMP:12418"/>
        <dbReference type="Rhea" id="RHEA-COMP:12419"/>
        <dbReference type="ChEBI" id="CHEBI:15378"/>
        <dbReference type="ChEBI" id="CHEBI:57856"/>
        <dbReference type="ChEBI" id="CHEBI:59789"/>
        <dbReference type="ChEBI" id="CHEBI:90615"/>
        <dbReference type="ChEBI" id="CHEBI:90616"/>
        <dbReference type="EC" id="2.1.1.72"/>
    </reaction>
</comment>
<sequence length="1089" mass="124614">MPNVEKQRERLISLLKELFQLDQPDLDFGFYRIMHAKAGQVTKFLEEDLLGIIRNAFGEADGARVEKAKAAYEAARKQAEDFGAPDPDAAPKVKEAKAAWDAAKDSGSNEGDVYDHLYRFFERYYDNGDFISRRYFARETDGKAAPYAVPYDGREVYLHWANRDQYYIKTSEYLTNFTFDPTQAKEFKGKHGALFEQKPLKVHCRIVSASEGEHNNVKASEQTERYFIIHEPEPVKIVTGDTGEPELVIQFQYRPDPEKTGQEGTWRKKRLAEAADKVKALLPKLEGADDYVTALMTPAPTEAEKDRTLLEKYLAQYTGRNTMDYFIHKDLGGFLRRELDFYIKNEVMRLDDIESADAPLVEVYLAKVKVLRRIAQHLIDFLAQLEDFQKRLWLKKKFVVDAQYCITLDRIPEEFYPEIAANKAQREEWSSICDFPKSNSLPKRSDAQARNLVLDTAYFSAPFVEKLVSKIDVSSEALDGLLVNSENSDGLNIIRRSTTEGVKSIYIDPPFNTGDDGFVYKDNYPHSSWLSLIRTRLTQALPLLDQSGAFSISIGPEEIGSLRFLCDDIFGETNRLPLVTVKRGSVTGHKVINPGVVTISDYLLTYAKKKKSWIGNDVYSERERDVRYNQFIRNRAESHTEWSFCSLLDAFSEHVGVEKRQLRKHFGDELESEIVDFVSENADAVVQTVTVDRAGVGADFLVAVDRSADEPGVVHLHARTGNPDVYLLGGKKIIFYADKLQTIGDRRVTAERASDIWLDVLPNDLHNEGGVELKKGKKPEALLARIIEMSTNKSDVVLDFFLGSGTASATAQKMGRKWIGIEAAAYFREKSLARMKQTLAGDARGVSKMFNWKGGGAFKYLRLETYEDALNNLAFRWSPTAFEASRDFARDYMLRYWLDFETKGSPSLLNIEWFDDPTAYKLKIKKPGTDEYVEKAVDLVETFNWLIGLHVEHLDRWRGYDAAFKREVDPELPEDTNTRLMLDGALKETDDGAWRFRKVEGYTLRTPGDHNDREKALVVWRKLTGDLEQDNLMLDEWFRKYRLSAQDTEFDVIYVNGSNNLPNLRKDEETWKVRLIEEAFHQAMWDVEG</sequence>
<protein>
    <recommendedName>
        <fullName evidence="2">site-specific DNA-methyltransferase (adenine-specific)</fullName>
        <ecNumber evidence="2">2.1.1.72</ecNumber>
    </recommendedName>
</protein>
<proteinExistence type="inferred from homology"/>
<gene>
    <name evidence="8" type="ORF">B5C34_08135</name>
</gene>
<dbReference type="RefSeq" id="WP_088712211.1">
    <property type="nucleotide sequence ID" value="NZ_NFZT01000001.1"/>
</dbReference>
<evidence type="ECO:0000256" key="5">
    <source>
        <dbReference type="ARBA" id="ARBA00022691"/>
    </source>
</evidence>
<evidence type="ECO:0000259" key="7">
    <source>
        <dbReference type="Pfam" id="PF01555"/>
    </source>
</evidence>
<accession>A0A219B4W4</accession>
<dbReference type="OrthoDB" id="9816043at2"/>
<dbReference type="GO" id="GO:0032259">
    <property type="term" value="P:methylation"/>
    <property type="evidence" value="ECO:0007669"/>
    <property type="project" value="UniProtKB-KW"/>
</dbReference>
<dbReference type="Gene3D" id="3.40.50.150">
    <property type="entry name" value="Vaccinia Virus protein VP39"/>
    <property type="match status" value="1"/>
</dbReference>
<name>A0A219B4W4_9SPHN</name>
<dbReference type="GO" id="GO:0009007">
    <property type="term" value="F:site-specific DNA-methyltransferase (adenine-specific) activity"/>
    <property type="evidence" value="ECO:0007669"/>
    <property type="project" value="UniProtKB-EC"/>
</dbReference>
<dbReference type="AlphaFoldDB" id="A0A219B4W4"/>
<dbReference type="GO" id="GO:0003677">
    <property type="term" value="F:DNA binding"/>
    <property type="evidence" value="ECO:0007669"/>
    <property type="project" value="InterPro"/>
</dbReference>
<evidence type="ECO:0000256" key="2">
    <source>
        <dbReference type="ARBA" id="ARBA00011900"/>
    </source>
</evidence>
<evidence type="ECO:0000256" key="6">
    <source>
        <dbReference type="ARBA" id="ARBA00047942"/>
    </source>
</evidence>
<evidence type="ECO:0000256" key="3">
    <source>
        <dbReference type="ARBA" id="ARBA00022603"/>
    </source>
</evidence>
<keyword evidence="9" id="KW-1185">Reference proteome</keyword>
<comment type="similarity">
    <text evidence="1">Belongs to the N(4)/N(6)-methyltransferase family.</text>
</comment>
<reference evidence="9" key="1">
    <citation type="submission" date="2017-05" db="EMBL/GenBank/DDBJ databases">
        <authorList>
            <person name="Lin X."/>
        </authorList>
    </citation>
    <scope>NUCLEOTIDE SEQUENCE [LARGE SCALE GENOMIC DNA]</scope>
    <source>
        <strain evidence="9">JLT2012</strain>
    </source>
</reference>
<dbReference type="EC" id="2.1.1.72" evidence="2"/>
<dbReference type="Proteomes" id="UP000198462">
    <property type="component" value="Unassembled WGS sequence"/>
</dbReference>
<dbReference type="PRINTS" id="PR00506">
    <property type="entry name" value="D21N6MTFRASE"/>
</dbReference>
<dbReference type="REBASE" id="229612">
    <property type="entry name" value="M.Pfl2012ORF8135P"/>
</dbReference>
<keyword evidence="5" id="KW-0949">S-adenosyl-L-methionine</keyword>
<evidence type="ECO:0000256" key="4">
    <source>
        <dbReference type="ARBA" id="ARBA00022679"/>
    </source>
</evidence>
<evidence type="ECO:0000256" key="1">
    <source>
        <dbReference type="ARBA" id="ARBA00006594"/>
    </source>
</evidence>
<evidence type="ECO:0000313" key="8">
    <source>
        <dbReference type="EMBL" id="OWV33432.1"/>
    </source>
</evidence>
<dbReference type="InterPro" id="IPR029063">
    <property type="entry name" value="SAM-dependent_MTases_sf"/>
</dbReference>
<dbReference type="GO" id="GO:0008170">
    <property type="term" value="F:N-methyltransferase activity"/>
    <property type="evidence" value="ECO:0007669"/>
    <property type="project" value="InterPro"/>
</dbReference>
<keyword evidence="4" id="KW-0808">Transferase</keyword>
<dbReference type="InterPro" id="IPR002295">
    <property type="entry name" value="N4/N6-MTase_EcoPI_Mod-like"/>
</dbReference>
<evidence type="ECO:0000313" key="9">
    <source>
        <dbReference type="Proteomes" id="UP000198462"/>
    </source>
</evidence>
<dbReference type="Pfam" id="PF01555">
    <property type="entry name" value="N6_N4_Mtase"/>
    <property type="match status" value="1"/>
</dbReference>
<dbReference type="SUPFAM" id="SSF53335">
    <property type="entry name" value="S-adenosyl-L-methionine-dependent methyltransferases"/>
    <property type="match status" value="1"/>
</dbReference>
<keyword evidence="3" id="KW-0489">Methyltransferase</keyword>
<dbReference type="EMBL" id="NFZT01000001">
    <property type="protein sequence ID" value="OWV33432.1"/>
    <property type="molecule type" value="Genomic_DNA"/>
</dbReference>
<dbReference type="InterPro" id="IPR002941">
    <property type="entry name" value="DNA_methylase_N4/N6"/>
</dbReference>